<dbReference type="PANTHER" id="PTHR43401:SF2">
    <property type="entry name" value="L-THREONINE 3-DEHYDROGENASE"/>
    <property type="match status" value="1"/>
</dbReference>
<dbReference type="InterPro" id="IPR011032">
    <property type="entry name" value="GroES-like_sf"/>
</dbReference>
<comment type="similarity">
    <text evidence="4">Belongs to the zinc-containing alcohol dehydrogenase family.</text>
</comment>
<evidence type="ECO:0000256" key="4">
    <source>
        <dbReference type="RuleBase" id="RU361277"/>
    </source>
</evidence>
<dbReference type="Proteomes" id="UP000318093">
    <property type="component" value="Unassembled WGS sequence"/>
</dbReference>
<feature type="domain" description="Alcohol dehydrogenase-like N-terminal" evidence="6">
    <location>
        <begin position="23"/>
        <end position="132"/>
    </location>
</feature>
<dbReference type="SUPFAM" id="SSF51735">
    <property type="entry name" value="NAD(P)-binding Rossmann-fold domains"/>
    <property type="match status" value="1"/>
</dbReference>
<dbReference type="Pfam" id="PF08240">
    <property type="entry name" value="ADH_N"/>
    <property type="match status" value="1"/>
</dbReference>
<evidence type="ECO:0000259" key="6">
    <source>
        <dbReference type="Pfam" id="PF08240"/>
    </source>
</evidence>
<dbReference type="AlphaFoldDB" id="A0A537J8W0"/>
<dbReference type="InterPro" id="IPR013154">
    <property type="entry name" value="ADH-like_N"/>
</dbReference>
<name>A0A537J8W0_9BACT</name>
<comment type="caution">
    <text evidence="7">The sequence shown here is derived from an EMBL/GenBank/DDBJ whole genome shotgun (WGS) entry which is preliminary data.</text>
</comment>
<feature type="domain" description="Alcohol dehydrogenase-like C-terminal" evidence="5">
    <location>
        <begin position="170"/>
        <end position="297"/>
    </location>
</feature>
<gene>
    <name evidence="7" type="ORF">E6H03_09225</name>
</gene>
<dbReference type="CDD" id="cd08234">
    <property type="entry name" value="threonine_DH_like"/>
    <property type="match status" value="1"/>
</dbReference>
<keyword evidence="2 4" id="KW-0862">Zinc</keyword>
<sequence>MKAAVVTRPGTVQVREVPDLRPGPGDVLIRVTSAGVCGTDVHIVTGHHVQATLPLVPGHEIAGHVEFVGDGVRDLAVGQAVAVDPVIACGVCHFCRRGLRNHCLRFEAIGVTQPGGFARYVIAPAANTYPVGDMPLDQAVFAEPLGCIVWGLKRLDPPLASTALLFGAGPIGLLLLQGLLARGVARVTVVDPVERRLEIARQLGAGLTLTPGGELNGTLRDAAPYGFEVVAEATGNPAVVEGMLAYAAPGGKILIFGVSPEAARVAVSPYDVYAKDLSIIGSFSLAGTFSEALTLLAAGRVKTAPLVSHRLPLEGLAEFLTRDRRAAREDSIKVLIDPGA</sequence>
<protein>
    <submittedName>
        <fullName evidence="7">Zinc-dependent alcohol dehydrogenase family protein</fullName>
    </submittedName>
</protein>
<dbReference type="PANTHER" id="PTHR43401">
    <property type="entry name" value="L-THREONINE 3-DEHYDROGENASE"/>
    <property type="match status" value="1"/>
</dbReference>
<evidence type="ECO:0000313" key="7">
    <source>
        <dbReference type="EMBL" id="TMI79998.1"/>
    </source>
</evidence>
<dbReference type="InterPro" id="IPR036291">
    <property type="entry name" value="NAD(P)-bd_dom_sf"/>
</dbReference>
<dbReference type="Gene3D" id="3.40.50.720">
    <property type="entry name" value="NAD(P)-binding Rossmann-like Domain"/>
    <property type="match status" value="1"/>
</dbReference>
<keyword evidence="1 4" id="KW-0479">Metal-binding</keyword>
<dbReference type="InterPro" id="IPR013149">
    <property type="entry name" value="ADH-like_C"/>
</dbReference>
<proteinExistence type="inferred from homology"/>
<keyword evidence="3" id="KW-0560">Oxidoreductase</keyword>
<accession>A0A537J8W0</accession>
<dbReference type="InterPro" id="IPR002328">
    <property type="entry name" value="ADH_Zn_CS"/>
</dbReference>
<reference evidence="7 8" key="1">
    <citation type="journal article" date="2019" name="Nat. Microbiol.">
        <title>Mediterranean grassland soil C-N compound turnover is dependent on rainfall and depth, and is mediated by genomically divergent microorganisms.</title>
        <authorList>
            <person name="Diamond S."/>
            <person name="Andeer P.F."/>
            <person name="Li Z."/>
            <person name="Crits-Christoph A."/>
            <person name="Burstein D."/>
            <person name="Anantharaman K."/>
            <person name="Lane K.R."/>
            <person name="Thomas B.C."/>
            <person name="Pan C."/>
            <person name="Northen T.R."/>
            <person name="Banfield J.F."/>
        </authorList>
    </citation>
    <scope>NUCLEOTIDE SEQUENCE [LARGE SCALE GENOMIC DNA]</scope>
    <source>
        <strain evidence="7">NP_6</strain>
    </source>
</reference>
<dbReference type="SUPFAM" id="SSF50129">
    <property type="entry name" value="GroES-like"/>
    <property type="match status" value="1"/>
</dbReference>
<evidence type="ECO:0000256" key="1">
    <source>
        <dbReference type="ARBA" id="ARBA00022723"/>
    </source>
</evidence>
<dbReference type="GO" id="GO:0016491">
    <property type="term" value="F:oxidoreductase activity"/>
    <property type="evidence" value="ECO:0007669"/>
    <property type="project" value="UniProtKB-KW"/>
</dbReference>
<evidence type="ECO:0000313" key="8">
    <source>
        <dbReference type="Proteomes" id="UP000318093"/>
    </source>
</evidence>
<evidence type="ECO:0000256" key="2">
    <source>
        <dbReference type="ARBA" id="ARBA00022833"/>
    </source>
</evidence>
<comment type="cofactor">
    <cofactor evidence="4">
        <name>Zn(2+)</name>
        <dbReference type="ChEBI" id="CHEBI:29105"/>
    </cofactor>
</comment>
<dbReference type="PROSITE" id="PS00059">
    <property type="entry name" value="ADH_ZINC"/>
    <property type="match status" value="1"/>
</dbReference>
<evidence type="ECO:0000259" key="5">
    <source>
        <dbReference type="Pfam" id="PF00107"/>
    </source>
</evidence>
<dbReference type="Pfam" id="PF00107">
    <property type="entry name" value="ADH_zinc_N"/>
    <property type="match status" value="1"/>
</dbReference>
<dbReference type="Gene3D" id="3.90.180.10">
    <property type="entry name" value="Medium-chain alcohol dehydrogenases, catalytic domain"/>
    <property type="match status" value="1"/>
</dbReference>
<evidence type="ECO:0000256" key="3">
    <source>
        <dbReference type="ARBA" id="ARBA00023002"/>
    </source>
</evidence>
<dbReference type="EMBL" id="VBAN01000288">
    <property type="protein sequence ID" value="TMI79998.1"/>
    <property type="molecule type" value="Genomic_DNA"/>
</dbReference>
<organism evidence="7 8">
    <name type="scientific">Candidatus Segetimicrobium genomatis</name>
    <dbReference type="NCBI Taxonomy" id="2569760"/>
    <lineage>
        <taxon>Bacteria</taxon>
        <taxon>Bacillati</taxon>
        <taxon>Candidatus Sysuimicrobiota</taxon>
        <taxon>Candidatus Sysuimicrobiia</taxon>
        <taxon>Candidatus Sysuimicrobiales</taxon>
        <taxon>Candidatus Segetimicrobiaceae</taxon>
        <taxon>Candidatus Segetimicrobium</taxon>
    </lineage>
</organism>
<dbReference type="GO" id="GO:0008270">
    <property type="term" value="F:zinc ion binding"/>
    <property type="evidence" value="ECO:0007669"/>
    <property type="project" value="InterPro"/>
</dbReference>
<dbReference type="InterPro" id="IPR050129">
    <property type="entry name" value="Zn_alcohol_dh"/>
</dbReference>